<evidence type="ECO:0000313" key="1">
    <source>
        <dbReference type="EMBL" id="MFB9054583.1"/>
    </source>
</evidence>
<protein>
    <submittedName>
        <fullName evidence="1">DUF3078 domain-containing protein</fullName>
    </submittedName>
</protein>
<organism evidence="1 2">
    <name type="scientific">Formosa undariae</name>
    <dbReference type="NCBI Taxonomy" id="1325436"/>
    <lineage>
        <taxon>Bacteria</taxon>
        <taxon>Pseudomonadati</taxon>
        <taxon>Bacteroidota</taxon>
        <taxon>Flavobacteriia</taxon>
        <taxon>Flavobacteriales</taxon>
        <taxon>Flavobacteriaceae</taxon>
        <taxon>Formosa</taxon>
    </lineage>
</organism>
<keyword evidence="2" id="KW-1185">Reference proteome</keyword>
<reference evidence="1 2" key="1">
    <citation type="submission" date="2024-09" db="EMBL/GenBank/DDBJ databases">
        <authorList>
            <person name="Sun Q."/>
            <person name="Mori K."/>
        </authorList>
    </citation>
    <scope>NUCLEOTIDE SEQUENCE [LARGE SCALE GENOMIC DNA]</scope>
    <source>
        <strain evidence="1 2">CECT 8286</strain>
    </source>
</reference>
<comment type="caution">
    <text evidence="1">The sequence shown here is derived from an EMBL/GenBank/DDBJ whole genome shotgun (WGS) entry which is preliminary data.</text>
</comment>
<name>A0ABV5F570_9FLAO</name>
<accession>A0ABV5F570</accession>
<proteinExistence type="predicted"/>
<dbReference type="Pfam" id="PF11276">
    <property type="entry name" value="DUF3078"/>
    <property type="match status" value="1"/>
</dbReference>
<dbReference type="RefSeq" id="WP_382384224.1">
    <property type="nucleotide sequence ID" value="NZ_JBHMEZ010000014.1"/>
</dbReference>
<sequence length="300" mass="33763">MYIKKKKDADPLETPKWVNKNKAGVDVNEVAFINWSSGGSNSISAIVSGSSKLDYTYRNFIWNSSLNTRYGINQQESEPLKKTDDLFEINSSIGYQKSKGSMWYYSSRLNFKTQYANGYSYPDTSNPISKFMAPGYMFFGGGMEYGKDLKRLSLYASPLTFKSTFVLDERLANAGAFGVTPAVYDDEGNVLIPGDKVREELGILITNYYELDVAKNVMLKSTTNLYTDYINSFGNVDVDWEVVMDFKVNNFIKATLGSHLKYDNDVKTLVVIDEEASEYGEGGAKVQWRQILGIGFVVDF</sequence>
<dbReference type="InterPro" id="IPR021428">
    <property type="entry name" value="DUF3078"/>
</dbReference>
<dbReference type="EMBL" id="JBHMEZ010000014">
    <property type="protein sequence ID" value="MFB9054583.1"/>
    <property type="molecule type" value="Genomic_DNA"/>
</dbReference>
<gene>
    <name evidence="1" type="ORF">ACFFVB_15945</name>
</gene>
<dbReference type="Proteomes" id="UP001589605">
    <property type="component" value="Unassembled WGS sequence"/>
</dbReference>
<evidence type="ECO:0000313" key="2">
    <source>
        <dbReference type="Proteomes" id="UP001589605"/>
    </source>
</evidence>